<dbReference type="SUPFAM" id="SSF50621">
    <property type="entry name" value="Alanine racemase C-terminal domain-like"/>
    <property type="match status" value="1"/>
</dbReference>
<dbReference type="Proteomes" id="UP001225598">
    <property type="component" value="Chromosome"/>
</dbReference>
<comment type="pathway">
    <text evidence="4">Amino-acid biosynthesis; D-alanine biosynthesis; D-alanine from L-alanine: step 1/1.</text>
</comment>
<feature type="active site" description="Proton acceptor; specific for D-alanine" evidence="4">
    <location>
        <position position="34"/>
    </location>
</feature>
<accession>A0ABY8VGR0</accession>
<evidence type="ECO:0000259" key="5">
    <source>
        <dbReference type="SMART" id="SM01005"/>
    </source>
</evidence>
<evidence type="ECO:0000256" key="2">
    <source>
        <dbReference type="ARBA" id="ARBA00022898"/>
    </source>
</evidence>
<gene>
    <name evidence="6" type="primary">alr</name>
    <name evidence="6" type="ORF">QP027_01765</name>
</gene>
<dbReference type="CDD" id="cd00430">
    <property type="entry name" value="PLPDE_III_AR"/>
    <property type="match status" value="1"/>
</dbReference>
<dbReference type="GO" id="GO:0008784">
    <property type="term" value="F:alanine racemase activity"/>
    <property type="evidence" value="ECO:0007669"/>
    <property type="project" value="UniProtKB-EC"/>
</dbReference>
<proteinExistence type="inferred from homology"/>
<evidence type="ECO:0000313" key="7">
    <source>
        <dbReference type="Proteomes" id="UP001225598"/>
    </source>
</evidence>
<dbReference type="InterPro" id="IPR000821">
    <property type="entry name" value="Ala_racemase"/>
</dbReference>
<evidence type="ECO:0000256" key="4">
    <source>
        <dbReference type="HAMAP-Rule" id="MF_01201"/>
    </source>
</evidence>
<evidence type="ECO:0000313" key="6">
    <source>
        <dbReference type="EMBL" id="WIM68151.1"/>
    </source>
</evidence>
<comment type="function">
    <text evidence="4">Catalyzes the interconversion of L-alanine and D-alanine. May also act on other amino acids.</text>
</comment>
<dbReference type="Gene3D" id="2.40.37.10">
    <property type="entry name" value="Lyase, Ornithine Decarboxylase, Chain A, domain 1"/>
    <property type="match status" value="1"/>
</dbReference>
<keyword evidence="3 4" id="KW-0413">Isomerase</keyword>
<comment type="cofactor">
    <cofactor evidence="1 4">
        <name>pyridoxal 5'-phosphate</name>
        <dbReference type="ChEBI" id="CHEBI:597326"/>
    </cofactor>
</comment>
<dbReference type="InterPro" id="IPR029066">
    <property type="entry name" value="PLP-binding_barrel"/>
</dbReference>
<keyword evidence="2 4" id="KW-0663">Pyridoxal phosphate</keyword>
<name>A0ABY8VGR0_9CORY</name>
<sequence>MNLLTTRIDLSAIAHNARTIKDLVAPAKLMCVVKADAYNHGVERVVPVMEANGADAFGVATVDEAKKLIGLTTKPVLAWIWAIDSELPEGVQLGVPTLQHLRKLVDDPTPRTIVLKVDTGMNRAGIDEESWAEAFELAKAEHLTVDGLMTHLACADDLDNPVNDEQAELFHKAITQGRAAGLTLPTNHLANSPATLTREDFRFDQVRPGVALYGLEPVAGITHDLRPAMSWISRVATVKPIKKGESVSYGLTWQAPEDGFTASIPAGYADGVPRAWQDAIEVTINGKAYPQVGRVCMDQFLIWLGQDQVDLGAEAIIFGSGGMSATELADRAGTINYEVICRPTGRNVREYTEGK</sequence>
<dbReference type="Gene3D" id="3.20.20.10">
    <property type="entry name" value="Alanine racemase"/>
    <property type="match status" value="1"/>
</dbReference>
<evidence type="ECO:0000256" key="1">
    <source>
        <dbReference type="ARBA" id="ARBA00001933"/>
    </source>
</evidence>
<feature type="domain" description="Alanine racemase C-terminal" evidence="5">
    <location>
        <begin position="228"/>
        <end position="352"/>
    </location>
</feature>
<dbReference type="PANTHER" id="PTHR30511">
    <property type="entry name" value="ALANINE RACEMASE"/>
    <property type="match status" value="1"/>
</dbReference>
<dbReference type="InterPro" id="IPR011079">
    <property type="entry name" value="Ala_racemase_C"/>
</dbReference>
<dbReference type="EMBL" id="CP126969">
    <property type="protein sequence ID" value="WIM68151.1"/>
    <property type="molecule type" value="Genomic_DNA"/>
</dbReference>
<dbReference type="Pfam" id="PF00842">
    <property type="entry name" value="Ala_racemase_C"/>
    <property type="match status" value="1"/>
</dbReference>
<organism evidence="6 7">
    <name type="scientific">Corynebacterium breve</name>
    <dbReference type="NCBI Taxonomy" id="3049799"/>
    <lineage>
        <taxon>Bacteria</taxon>
        <taxon>Bacillati</taxon>
        <taxon>Actinomycetota</taxon>
        <taxon>Actinomycetes</taxon>
        <taxon>Mycobacteriales</taxon>
        <taxon>Corynebacteriaceae</taxon>
        <taxon>Corynebacterium</taxon>
    </lineage>
</organism>
<dbReference type="NCBIfam" id="TIGR00492">
    <property type="entry name" value="alr"/>
    <property type="match status" value="1"/>
</dbReference>
<dbReference type="HAMAP" id="MF_01201">
    <property type="entry name" value="Ala_racemase"/>
    <property type="match status" value="1"/>
</dbReference>
<reference evidence="6 7" key="1">
    <citation type="submission" date="2023-05" db="EMBL/GenBank/DDBJ databases">
        <title>Corynebacterium suedekumii sp. nov. and Corynebacterium breve sp. nov. isolated from raw cow's milk.</title>
        <authorList>
            <person name="Baer M.K."/>
            <person name="Mehl L."/>
            <person name="Hellmuth R."/>
            <person name="Marke G."/>
            <person name="Lipski A."/>
        </authorList>
    </citation>
    <scope>NUCLEOTIDE SEQUENCE [LARGE SCALE GENOMIC DNA]</scope>
    <source>
        <strain evidence="6 7">R4</strain>
    </source>
</reference>
<comment type="catalytic activity">
    <reaction evidence="4">
        <text>L-alanine = D-alanine</text>
        <dbReference type="Rhea" id="RHEA:20249"/>
        <dbReference type="ChEBI" id="CHEBI:57416"/>
        <dbReference type="ChEBI" id="CHEBI:57972"/>
        <dbReference type="EC" id="5.1.1.1"/>
    </reaction>
</comment>
<feature type="binding site" evidence="4">
    <location>
        <position position="297"/>
    </location>
    <ligand>
        <name>substrate</name>
    </ligand>
</feature>
<dbReference type="SUPFAM" id="SSF51419">
    <property type="entry name" value="PLP-binding barrel"/>
    <property type="match status" value="1"/>
</dbReference>
<dbReference type="Pfam" id="PF01168">
    <property type="entry name" value="Ala_racemase_N"/>
    <property type="match status" value="1"/>
</dbReference>
<feature type="modified residue" description="N6-(pyridoxal phosphate)lysine" evidence="4">
    <location>
        <position position="34"/>
    </location>
</feature>
<dbReference type="InterPro" id="IPR001608">
    <property type="entry name" value="Ala_racemase_N"/>
</dbReference>
<dbReference type="SMART" id="SM01005">
    <property type="entry name" value="Ala_racemase_C"/>
    <property type="match status" value="1"/>
</dbReference>
<keyword evidence="7" id="KW-1185">Reference proteome</keyword>
<evidence type="ECO:0000256" key="3">
    <source>
        <dbReference type="ARBA" id="ARBA00023235"/>
    </source>
</evidence>
<comment type="similarity">
    <text evidence="4">Belongs to the alanine racemase family.</text>
</comment>
<feature type="active site" description="Proton acceptor; specific for L-alanine" evidence="4">
    <location>
        <position position="249"/>
    </location>
</feature>
<dbReference type="PANTHER" id="PTHR30511:SF0">
    <property type="entry name" value="ALANINE RACEMASE, CATABOLIC-RELATED"/>
    <property type="match status" value="1"/>
</dbReference>
<dbReference type="EC" id="5.1.1.1" evidence="4"/>
<protein>
    <recommendedName>
        <fullName evidence="4">Alanine racemase</fullName>
        <ecNumber evidence="4">5.1.1.1</ecNumber>
    </recommendedName>
</protein>
<dbReference type="PRINTS" id="PR00992">
    <property type="entry name" value="ALARACEMASE"/>
</dbReference>
<feature type="binding site" evidence="4">
    <location>
        <position position="123"/>
    </location>
    <ligand>
        <name>substrate</name>
    </ligand>
</feature>
<dbReference type="InterPro" id="IPR009006">
    <property type="entry name" value="Ala_racemase/Decarboxylase_C"/>
</dbReference>
<dbReference type="RefSeq" id="WP_284825516.1">
    <property type="nucleotide sequence ID" value="NZ_CP126969.1"/>
</dbReference>